<keyword evidence="1" id="KW-1133">Transmembrane helix</keyword>
<evidence type="ECO:0000313" key="2">
    <source>
        <dbReference type="EMBL" id="NDK39910.1"/>
    </source>
</evidence>
<accession>A0ABX0AHG3</accession>
<evidence type="ECO:0000256" key="1">
    <source>
        <dbReference type="SAM" id="Phobius"/>
    </source>
</evidence>
<feature type="transmembrane region" description="Helical" evidence="1">
    <location>
        <begin position="53"/>
        <end position="77"/>
    </location>
</feature>
<dbReference type="Proteomes" id="UP001429354">
    <property type="component" value="Unassembled WGS sequence"/>
</dbReference>
<feature type="transmembrane region" description="Helical" evidence="1">
    <location>
        <begin position="84"/>
        <end position="103"/>
    </location>
</feature>
<feature type="transmembrane region" description="Helical" evidence="1">
    <location>
        <begin position="109"/>
        <end position="130"/>
    </location>
</feature>
<protein>
    <submittedName>
        <fullName evidence="2">Uncharacterized protein</fullName>
    </submittedName>
</protein>
<gene>
    <name evidence="2" type="ORF">DT603_13785</name>
</gene>
<organism evidence="2 3">
    <name type="scientific">Pseudoxanthomonas gei</name>
    <dbReference type="NCBI Taxonomy" id="1383030"/>
    <lineage>
        <taxon>Bacteria</taxon>
        <taxon>Pseudomonadati</taxon>
        <taxon>Pseudomonadota</taxon>
        <taxon>Gammaproteobacteria</taxon>
        <taxon>Lysobacterales</taxon>
        <taxon>Lysobacteraceae</taxon>
        <taxon>Pseudoxanthomonas</taxon>
    </lineage>
</organism>
<sequence length="139" mass="14071">MARTLSGILLGILAAGLVVTGFVYGFLQLHRLPDATDFATQESLLAYAGSTPASAIACMLTAWAVAALAGGGVAAWVARSSHGAAALAIGALLTAVVIVHATLIPHAEWVTVIGVLLPIPFAVLGALLTMPRIQSQAFA</sequence>
<keyword evidence="3" id="KW-1185">Reference proteome</keyword>
<comment type="caution">
    <text evidence="2">The sequence shown here is derived from an EMBL/GenBank/DDBJ whole genome shotgun (WGS) entry which is preliminary data.</text>
</comment>
<proteinExistence type="predicted"/>
<reference evidence="2 3" key="1">
    <citation type="submission" date="2018-07" db="EMBL/GenBank/DDBJ databases">
        <title>Whole genome Sequencing of Pseudoxanthomonas gei KCTC 32298 (T).</title>
        <authorList>
            <person name="Kumar S."/>
            <person name="Bansal K."/>
            <person name="Kaur A."/>
            <person name="Patil P."/>
            <person name="Sharma S."/>
            <person name="Patil P.B."/>
        </authorList>
    </citation>
    <scope>NUCLEOTIDE SEQUENCE [LARGE SCALE GENOMIC DNA]</scope>
    <source>
        <strain evidence="2 3">KCTC 32298</strain>
    </source>
</reference>
<evidence type="ECO:0000313" key="3">
    <source>
        <dbReference type="Proteomes" id="UP001429354"/>
    </source>
</evidence>
<dbReference type="EMBL" id="QOVG01000010">
    <property type="protein sequence ID" value="NDK39910.1"/>
    <property type="molecule type" value="Genomic_DNA"/>
</dbReference>
<feature type="transmembrane region" description="Helical" evidence="1">
    <location>
        <begin position="7"/>
        <end position="27"/>
    </location>
</feature>
<keyword evidence="1" id="KW-0812">Transmembrane</keyword>
<keyword evidence="1" id="KW-0472">Membrane</keyword>
<name>A0ABX0AHG3_9GAMM</name>
<dbReference type="RefSeq" id="WP_162350571.1">
    <property type="nucleotide sequence ID" value="NZ_QOVG01000010.1"/>
</dbReference>